<evidence type="ECO:0000256" key="1">
    <source>
        <dbReference type="SAM" id="Phobius"/>
    </source>
</evidence>
<feature type="transmembrane region" description="Helical" evidence="1">
    <location>
        <begin position="16"/>
        <end position="40"/>
    </location>
</feature>
<keyword evidence="3" id="KW-1185">Reference proteome</keyword>
<proteinExistence type="predicted"/>
<organism evidence="2 3">
    <name type="scientific">Thermococcus camini</name>
    <dbReference type="NCBI Taxonomy" id="2016373"/>
    <lineage>
        <taxon>Archaea</taxon>
        <taxon>Methanobacteriati</taxon>
        <taxon>Methanobacteriota</taxon>
        <taxon>Thermococci</taxon>
        <taxon>Thermococcales</taxon>
        <taxon>Thermococcaceae</taxon>
        <taxon>Thermococcus</taxon>
    </lineage>
</organism>
<keyword evidence="1" id="KW-0812">Transmembrane</keyword>
<dbReference type="KEGG" id="tcq:TIRI35C_0463"/>
<dbReference type="EMBL" id="LR881183">
    <property type="protein sequence ID" value="CAD5243617.1"/>
    <property type="molecule type" value="Genomic_DNA"/>
</dbReference>
<protein>
    <submittedName>
        <fullName evidence="2">Uncharacterized protein</fullName>
    </submittedName>
</protein>
<evidence type="ECO:0000313" key="3">
    <source>
        <dbReference type="Proteomes" id="UP000516304"/>
    </source>
</evidence>
<accession>A0A7G2D7J9</accession>
<dbReference type="Proteomes" id="UP000516304">
    <property type="component" value="Chromosome TIRI35C"/>
</dbReference>
<evidence type="ECO:0000313" key="2">
    <source>
        <dbReference type="EMBL" id="CAD5243617.1"/>
    </source>
</evidence>
<keyword evidence="1" id="KW-1133">Transmembrane helix</keyword>
<dbReference type="AlphaFoldDB" id="A0A7G2D7J9"/>
<gene>
    <name evidence="2" type="ORF">TIRI35C_0463</name>
</gene>
<keyword evidence="1" id="KW-0472">Membrane</keyword>
<reference evidence="2 3" key="1">
    <citation type="submission" date="2020-09" db="EMBL/GenBank/DDBJ databases">
        <authorList>
            <person name="Courtine D."/>
        </authorList>
    </citation>
    <scope>NUCLEOTIDE SEQUENCE [LARGE SCALE GENOMIC DNA]</scope>
    <source>
        <strain evidence="2 3">IRI35c</strain>
    </source>
</reference>
<name>A0A7G2D7J9_9EURY</name>
<sequence length="46" mass="5092">MVLIGFLVWGTRNDSIPFYVLGAAGWIWLAVVIATVLLWLESGSKK</sequence>